<dbReference type="PROSITE" id="PS51379">
    <property type="entry name" value="4FE4S_FER_2"/>
    <property type="match status" value="2"/>
</dbReference>
<dbReference type="Gene3D" id="3.40.50.360">
    <property type="match status" value="1"/>
</dbReference>
<keyword evidence="7" id="KW-1185">Reference proteome</keyword>
<dbReference type="PANTHER" id="PTHR43122">
    <property type="entry name" value="FERREDOXIN SUBUNIT OF PYRUVATE:FLAVODOXIN OXIDOREDUCTASE-RELATED"/>
    <property type="match status" value="1"/>
</dbReference>
<dbReference type="SUPFAM" id="SSF52218">
    <property type="entry name" value="Flavoproteins"/>
    <property type="match status" value="1"/>
</dbReference>
<feature type="domain" description="Flavodoxin-like" evidence="4">
    <location>
        <begin position="3"/>
        <end position="146"/>
    </location>
</feature>
<feature type="domain" description="4Fe-4S ferredoxin-type" evidence="5">
    <location>
        <begin position="172"/>
        <end position="200"/>
    </location>
</feature>
<dbReference type="GO" id="GO:0016651">
    <property type="term" value="F:oxidoreductase activity, acting on NAD(P)H"/>
    <property type="evidence" value="ECO:0007669"/>
    <property type="project" value="UniProtKB-ARBA"/>
</dbReference>
<name>A0A2V1JQ63_EUBRA</name>
<dbReference type="PROSITE" id="PS50902">
    <property type="entry name" value="FLAVODOXIN_LIKE"/>
    <property type="match status" value="1"/>
</dbReference>
<keyword evidence="3" id="KW-0411">Iron-sulfur</keyword>
<dbReference type="GO" id="GO:0051536">
    <property type="term" value="F:iron-sulfur cluster binding"/>
    <property type="evidence" value="ECO:0007669"/>
    <property type="project" value="UniProtKB-KW"/>
</dbReference>
<gene>
    <name evidence="6" type="ORF">LG34_05830</name>
</gene>
<organism evidence="6 7">
    <name type="scientific">Eubacterium ramulus</name>
    <dbReference type="NCBI Taxonomy" id="39490"/>
    <lineage>
        <taxon>Bacteria</taxon>
        <taxon>Bacillati</taxon>
        <taxon>Bacillota</taxon>
        <taxon>Clostridia</taxon>
        <taxon>Eubacteriales</taxon>
        <taxon>Eubacteriaceae</taxon>
        <taxon>Eubacterium</taxon>
    </lineage>
</organism>
<dbReference type="Pfam" id="PF13187">
    <property type="entry name" value="Fer4_9"/>
    <property type="match status" value="1"/>
</dbReference>
<dbReference type="Gene3D" id="3.30.70.20">
    <property type="match status" value="1"/>
</dbReference>
<dbReference type="SUPFAM" id="SSF54862">
    <property type="entry name" value="4Fe-4S ferredoxins"/>
    <property type="match status" value="1"/>
</dbReference>
<evidence type="ECO:0000256" key="1">
    <source>
        <dbReference type="ARBA" id="ARBA00022723"/>
    </source>
</evidence>
<dbReference type="InterPro" id="IPR008254">
    <property type="entry name" value="Flavodoxin/NO_synth"/>
</dbReference>
<dbReference type="GO" id="GO:0010181">
    <property type="term" value="F:FMN binding"/>
    <property type="evidence" value="ECO:0007669"/>
    <property type="project" value="InterPro"/>
</dbReference>
<dbReference type="InterPro" id="IPR017900">
    <property type="entry name" value="4Fe4S_Fe_S_CS"/>
</dbReference>
<dbReference type="EMBL" id="JRFU01000061">
    <property type="protein sequence ID" value="PWE87062.1"/>
    <property type="molecule type" value="Genomic_DNA"/>
</dbReference>
<evidence type="ECO:0000313" key="7">
    <source>
        <dbReference type="Proteomes" id="UP000245288"/>
    </source>
</evidence>
<comment type="caution">
    <text evidence="6">The sequence shown here is derived from an EMBL/GenBank/DDBJ whole genome shotgun (WGS) entry which is preliminary data.</text>
</comment>
<dbReference type="InterPro" id="IPR017896">
    <property type="entry name" value="4Fe4S_Fe-S-bd"/>
</dbReference>
<dbReference type="PROSITE" id="PS00198">
    <property type="entry name" value="4FE4S_FER_1"/>
    <property type="match status" value="2"/>
</dbReference>
<dbReference type="OrthoDB" id="9813995at2"/>
<evidence type="ECO:0000259" key="4">
    <source>
        <dbReference type="PROSITE" id="PS50902"/>
    </source>
</evidence>
<protein>
    <submittedName>
        <fullName evidence="6">4Fe-4S ferredoxin</fullName>
    </submittedName>
</protein>
<feature type="domain" description="4Fe-4S ferredoxin-type" evidence="5">
    <location>
        <begin position="204"/>
        <end position="228"/>
    </location>
</feature>
<accession>A0A2V1JQ63</accession>
<keyword evidence="1" id="KW-0479">Metal-binding</keyword>
<dbReference type="PANTHER" id="PTHR43122:SF1">
    <property type="entry name" value="IRON-SULFUR-BINDING PROTEIN"/>
    <property type="match status" value="1"/>
</dbReference>
<dbReference type="InterPro" id="IPR029039">
    <property type="entry name" value="Flavoprotein-like_sf"/>
</dbReference>
<evidence type="ECO:0000313" key="6">
    <source>
        <dbReference type="EMBL" id="PWE87062.1"/>
    </source>
</evidence>
<evidence type="ECO:0000259" key="5">
    <source>
        <dbReference type="PROSITE" id="PS51379"/>
    </source>
</evidence>
<keyword evidence="2" id="KW-0408">Iron</keyword>
<evidence type="ECO:0000256" key="2">
    <source>
        <dbReference type="ARBA" id="ARBA00023004"/>
    </source>
</evidence>
<evidence type="ECO:0000256" key="3">
    <source>
        <dbReference type="ARBA" id="ARBA00023014"/>
    </source>
</evidence>
<proteinExistence type="predicted"/>
<dbReference type="AlphaFoldDB" id="A0A2V1JQ63"/>
<dbReference type="GO" id="GO:0046872">
    <property type="term" value="F:metal ion binding"/>
    <property type="evidence" value="ECO:0007669"/>
    <property type="project" value="UniProtKB-KW"/>
</dbReference>
<sequence>MKYYRIIFSPTGGTEKVANAITKNWKQIETIDLTLLDTDYAKISFEKDSLVLIAMPSFGGVAPSLALERLSMLKGNGAMCVVTAVYGNRAYEDTLLQMQDYAQTAGFQVITAISAVAEHSIIRKYAAGRPNLNDYKELAEFGDRILEKAASGALSTPVVPGNKPYKKAGVGMIPKANATCTACGLCAQKCPSGAISADQLKLSDKSKCISCMRCVSICPVHARKVSQLMTSVAAAALKKTCSVEKENELFI</sequence>
<dbReference type="Proteomes" id="UP000245288">
    <property type="component" value="Unassembled WGS sequence"/>
</dbReference>
<dbReference type="RefSeq" id="WP_109215209.1">
    <property type="nucleotide sequence ID" value="NZ_CABMEW010000006.1"/>
</dbReference>
<reference evidence="6 7" key="1">
    <citation type="submission" date="2014-09" db="EMBL/GenBank/DDBJ databases">
        <title>Butyrate-producing bacteria isolated from human gut.</title>
        <authorList>
            <person name="Zhang Q."/>
            <person name="Zhao L."/>
        </authorList>
    </citation>
    <scope>NUCLEOTIDE SEQUENCE [LARGE SCALE GENOMIC DNA]</scope>
    <source>
        <strain evidence="6 7">21</strain>
    </source>
</reference>